<dbReference type="EMBL" id="CP093349">
    <property type="protein sequence ID" value="WOH08008.1"/>
    <property type="molecule type" value="Genomic_DNA"/>
</dbReference>
<evidence type="ECO:0000256" key="6">
    <source>
        <dbReference type="ARBA" id="ARBA00023002"/>
    </source>
</evidence>
<dbReference type="InterPro" id="IPR001128">
    <property type="entry name" value="Cyt_P450"/>
</dbReference>
<keyword evidence="12" id="KW-0175">Coiled coil</keyword>
<comment type="similarity">
    <text evidence="3 11">Belongs to the cytochrome P450 family.</text>
</comment>
<evidence type="ECO:0000256" key="9">
    <source>
        <dbReference type="ARBA" id="ARBA00023136"/>
    </source>
</evidence>
<dbReference type="AlphaFoldDB" id="A0A164SX94"/>
<comment type="subcellular location">
    <subcellularLocation>
        <location evidence="2">Membrane</location>
    </subcellularLocation>
</comment>
<evidence type="ECO:0000256" key="1">
    <source>
        <dbReference type="ARBA" id="ARBA00001971"/>
    </source>
</evidence>
<keyword evidence="7 10" id="KW-0408">Iron</keyword>
<dbReference type="PANTHER" id="PTHR47943">
    <property type="entry name" value="CYTOCHROME P450 93A3-LIKE"/>
    <property type="match status" value="1"/>
</dbReference>
<dbReference type="InterPro" id="IPR036396">
    <property type="entry name" value="Cyt_P450_sf"/>
</dbReference>
<dbReference type="GO" id="GO:0004497">
    <property type="term" value="F:monooxygenase activity"/>
    <property type="evidence" value="ECO:0007669"/>
    <property type="project" value="UniProtKB-KW"/>
</dbReference>
<dbReference type="FunFam" id="1.10.630.10:FF:000019">
    <property type="entry name" value="Cytochrome P450 family protein"/>
    <property type="match status" value="1"/>
</dbReference>
<comment type="cofactor">
    <cofactor evidence="1 10">
        <name>heme</name>
        <dbReference type="ChEBI" id="CHEBI:30413"/>
    </cofactor>
</comment>
<proteinExistence type="inferred from homology"/>
<evidence type="ECO:0000256" key="8">
    <source>
        <dbReference type="ARBA" id="ARBA00023033"/>
    </source>
</evidence>
<evidence type="ECO:0000256" key="5">
    <source>
        <dbReference type="ARBA" id="ARBA00022723"/>
    </source>
</evidence>
<dbReference type="EMBL" id="LNRQ01000007">
    <property type="protein sequence ID" value="KZM86794.1"/>
    <property type="molecule type" value="Genomic_DNA"/>
</dbReference>
<reference evidence="14" key="2">
    <citation type="submission" date="2022-03" db="EMBL/GenBank/DDBJ databases">
        <title>Draft title - Genomic analysis of global carrot germplasm unveils the trajectory of domestication and the origin of high carotenoid orange carrot.</title>
        <authorList>
            <person name="Iorizzo M."/>
            <person name="Ellison S."/>
            <person name="Senalik D."/>
            <person name="Macko-Podgorni A."/>
            <person name="Grzebelus D."/>
            <person name="Bostan H."/>
            <person name="Rolling W."/>
            <person name="Curaba J."/>
            <person name="Simon P."/>
        </authorList>
    </citation>
    <scope>NUCLEOTIDE SEQUENCE</scope>
    <source>
        <tissue evidence="14">Leaf</tissue>
    </source>
</reference>
<evidence type="ECO:0000313" key="14">
    <source>
        <dbReference type="EMBL" id="WOH08008.1"/>
    </source>
</evidence>
<keyword evidence="6 11" id="KW-0560">Oxidoreductase</keyword>
<dbReference type="InterPro" id="IPR017972">
    <property type="entry name" value="Cyt_P450_CS"/>
</dbReference>
<dbReference type="InterPro" id="IPR002401">
    <property type="entry name" value="Cyt_P450_E_grp-I"/>
</dbReference>
<evidence type="ECO:0000313" key="15">
    <source>
        <dbReference type="Proteomes" id="UP000077755"/>
    </source>
</evidence>
<dbReference type="GO" id="GO:0005506">
    <property type="term" value="F:iron ion binding"/>
    <property type="evidence" value="ECO:0007669"/>
    <property type="project" value="InterPro"/>
</dbReference>
<evidence type="ECO:0000256" key="10">
    <source>
        <dbReference type="PIRSR" id="PIRSR602401-1"/>
    </source>
</evidence>
<keyword evidence="8 11" id="KW-0503">Monooxygenase</keyword>
<keyword evidence="5 10" id="KW-0479">Metal-binding</keyword>
<dbReference type="PRINTS" id="PR00385">
    <property type="entry name" value="P450"/>
</dbReference>
<dbReference type="GO" id="GO:0020037">
    <property type="term" value="F:heme binding"/>
    <property type="evidence" value="ECO:0007669"/>
    <property type="project" value="InterPro"/>
</dbReference>
<dbReference type="STRING" id="79200.A0A164SX94"/>
<gene>
    <name evidence="13" type="ORF">DCAR_023928</name>
    <name evidence="14" type="ORF">DCAR_0727444</name>
</gene>
<dbReference type="Gramene" id="KZM86794">
    <property type="protein sequence ID" value="KZM86794"/>
    <property type="gene ID" value="DCAR_023928"/>
</dbReference>
<keyword evidence="4 10" id="KW-0349">Heme</keyword>
<dbReference type="GO" id="GO:0016020">
    <property type="term" value="C:membrane"/>
    <property type="evidence" value="ECO:0007669"/>
    <property type="project" value="UniProtKB-SubCell"/>
</dbReference>
<evidence type="ECO:0000313" key="13">
    <source>
        <dbReference type="EMBL" id="KZM86794.1"/>
    </source>
</evidence>
<dbReference type="OrthoDB" id="1103324at2759"/>
<dbReference type="Pfam" id="PF00067">
    <property type="entry name" value="p450"/>
    <property type="match status" value="1"/>
</dbReference>
<feature type="coiled-coil region" evidence="12">
    <location>
        <begin position="248"/>
        <end position="314"/>
    </location>
</feature>
<sequence length="536" mass="60578">MANGTDSLYFSPSSILTAGFQDSVVKVCIWLIPALIILRAILKSRTSSRLPPGPPRLPIIGHLHLLAPIPHQALYKLAVKYGPLYHIYLGNNPCVIISSPEMAKEFLKTNELSCSNRPESMASEYLSYHSQDFSYAPYGPYWRFVKKLCMSELLSGQSLDFLHTVRRFEIESMVKEMLQKARAVEAVDVGGVITRITNNVISNMIMSKRCSDTDDEAGEMRKMIKEISKLLGEFNPADYVWFYKFLDLQRIKKRLVDVRARYDRLAQSIIDERREIRKTQEKIAADKDFLDLLLDVYEDEKAEFRLNMDKIKAIILDMFTTGTEAVANVTEWGLAELLNHPMIMDKARQEIDSVVGKSRLVQESDLVNLPYLQAIVKETLRLHAASPLIPRQASEDIVIGNYHIPAKTNVLVHDWAIGRDETHWENALEFIPERFLKTSGENGITGSAGHMDIRGQHYQLLPFGSGRRACPGISLSLKVIQATIAAMIQCFEWNVQGEGNDSIPPVKMDEGRALVLERVHPLICIPVARLSPFPSI</sequence>
<dbReference type="Proteomes" id="UP000077755">
    <property type="component" value="Chromosome 7"/>
</dbReference>
<dbReference type="SUPFAM" id="SSF48264">
    <property type="entry name" value="Cytochrome P450"/>
    <property type="match status" value="1"/>
</dbReference>
<evidence type="ECO:0000256" key="11">
    <source>
        <dbReference type="RuleBase" id="RU000461"/>
    </source>
</evidence>
<accession>A0A164SX94</accession>
<evidence type="ECO:0000256" key="7">
    <source>
        <dbReference type="ARBA" id="ARBA00023004"/>
    </source>
</evidence>
<dbReference type="PANTHER" id="PTHR47943:SF8">
    <property type="entry name" value="CYTOCHROME P450"/>
    <property type="match status" value="1"/>
</dbReference>
<feature type="binding site" description="axial binding residue" evidence="10">
    <location>
        <position position="470"/>
    </location>
    <ligand>
        <name>heme</name>
        <dbReference type="ChEBI" id="CHEBI:30413"/>
    </ligand>
    <ligandPart>
        <name>Fe</name>
        <dbReference type="ChEBI" id="CHEBI:18248"/>
    </ligandPart>
</feature>
<organism evidence="13">
    <name type="scientific">Daucus carota subsp. sativus</name>
    <name type="common">Carrot</name>
    <dbReference type="NCBI Taxonomy" id="79200"/>
    <lineage>
        <taxon>Eukaryota</taxon>
        <taxon>Viridiplantae</taxon>
        <taxon>Streptophyta</taxon>
        <taxon>Embryophyta</taxon>
        <taxon>Tracheophyta</taxon>
        <taxon>Spermatophyta</taxon>
        <taxon>Magnoliopsida</taxon>
        <taxon>eudicotyledons</taxon>
        <taxon>Gunneridae</taxon>
        <taxon>Pentapetalae</taxon>
        <taxon>asterids</taxon>
        <taxon>campanulids</taxon>
        <taxon>Apiales</taxon>
        <taxon>Apiaceae</taxon>
        <taxon>Apioideae</taxon>
        <taxon>Scandiceae</taxon>
        <taxon>Daucinae</taxon>
        <taxon>Daucus</taxon>
        <taxon>Daucus sect. Daucus</taxon>
    </lineage>
</organism>
<evidence type="ECO:0000256" key="3">
    <source>
        <dbReference type="ARBA" id="ARBA00010617"/>
    </source>
</evidence>
<name>A0A164SX94_DAUCS</name>
<dbReference type="GO" id="GO:0016705">
    <property type="term" value="F:oxidoreductase activity, acting on paired donors, with incorporation or reduction of molecular oxygen"/>
    <property type="evidence" value="ECO:0007669"/>
    <property type="project" value="InterPro"/>
</dbReference>
<dbReference type="KEGG" id="dcr:108195401"/>
<dbReference type="Gene3D" id="1.10.630.10">
    <property type="entry name" value="Cytochrome P450"/>
    <property type="match status" value="1"/>
</dbReference>
<keyword evidence="9" id="KW-0472">Membrane</keyword>
<keyword evidence="15" id="KW-1185">Reference proteome</keyword>
<protein>
    <submittedName>
        <fullName evidence="13">Uncharacterized protein</fullName>
    </submittedName>
</protein>
<evidence type="ECO:0000256" key="2">
    <source>
        <dbReference type="ARBA" id="ARBA00004370"/>
    </source>
</evidence>
<dbReference type="PRINTS" id="PR00463">
    <property type="entry name" value="EP450I"/>
</dbReference>
<evidence type="ECO:0000256" key="4">
    <source>
        <dbReference type="ARBA" id="ARBA00022617"/>
    </source>
</evidence>
<evidence type="ECO:0000256" key="12">
    <source>
        <dbReference type="SAM" id="Coils"/>
    </source>
</evidence>
<reference evidence="13" key="1">
    <citation type="journal article" date="2016" name="Nat. Genet.">
        <title>A high-quality carrot genome assembly provides new insights into carotenoid accumulation and asterid genome evolution.</title>
        <authorList>
            <person name="Iorizzo M."/>
            <person name="Ellison S."/>
            <person name="Senalik D."/>
            <person name="Zeng P."/>
            <person name="Satapoomin P."/>
            <person name="Huang J."/>
            <person name="Bowman M."/>
            <person name="Iovene M."/>
            <person name="Sanseverino W."/>
            <person name="Cavagnaro P."/>
            <person name="Yildiz M."/>
            <person name="Macko-Podgorni A."/>
            <person name="Moranska E."/>
            <person name="Grzebelus E."/>
            <person name="Grzebelus D."/>
            <person name="Ashrafi H."/>
            <person name="Zheng Z."/>
            <person name="Cheng S."/>
            <person name="Spooner D."/>
            <person name="Van Deynze A."/>
            <person name="Simon P."/>
        </authorList>
    </citation>
    <scope>NUCLEOTIDE SEQUENCE [LARGE SCALE GENOMIC DNA]</scope>
    <source>
        <tissue evidence="13">Leaf</tissue>
    </source>
</reference>
<dbReference type="PROSITE" id="PS00086">
    <property type="entry name" value="CYTOCHROME_P450"/>
    <property type="match status" value="1"/>
</dbReference>
<dbReference type="OMA" id="ETHWENA"/>